<keyword evidence="5" id="KW-0998">Cell outer membrane</keyword>
<comment type="caution">
    <text evidence="8">The sequence shown here is derived from an EMBL/GenBank/DDBJ whole genome shotgun (WGS) entry which is preliminary data.</text>
</comment>
<comment type="similarity">
    <text evidence="2">Belongs to the SusD family.</text>
</comment>
<dbReference type="Proteomes" id="UP000284243">
    <property type="component" value="Unassembled WGS sequence"/>
</dbReference>
<organism evidence="8 9">
    <name type="scientific">Odoribacter splanchnicus</name>
    <dbReference type="NCBI Taxonomy" id="28118"/>
    <lineage>
        <taxon>Bacteria</taxon>
        <taxon>Pseudomonadati</taxon>
        <taxon>Bacteroidota</taxon>
        <taxon>Bacteroidia</taxon>
        <taxon>Bacteroidales</taxon>
        <taxon>Odoribacteraceae</taxon>
        <taxon>Odoribacter</taxon>
    </lineage>
</organism>
<dbReference type="EMBL" id="QRYC01000005">
    <property type="protein sequence ID" value="RGU57455.1"/>
    <property type="molecule type" value="Genomic_DNA"/>
</dbReference>
<evidence type="ECO:0000256" key="1">
    <source>
        <dbReference type="ARBA" id="ARBA00004442"/>
    </source>
</evidence>
<comment type="subcellular location">
    <subcellularLocation>
        <location evidence="1">Cell outer membrane</location>
    </subcellularLocation>
</comment>
<dbReference type="Pfam" id="PF07980">
    <property type="entry name" value="SusD_RagB"/>
    <property type="match status" value="1"/>
</dbReference>
<dbReference type="Gene3D" id="1.25.40.390">
    <property type="match status" value="1"/>
</dbReference>
<feature type="domain" description="SusD-like N-terminal" evidence="7">
    <location>
        <begin position="24"/>
        <end position="181"/>
    </location>
</feature>
<feature type="domain" description="RagB/SusD" evidence="6">
    <location>
        <begin position="363"/>
        <end position="448"/>
    </location>
</feature>
<sequence>MNIKRYIATIILAIVLLLNFSCTDWLDVKPVDRMSEDQLYSTEAGFRQALNGIYVELNHADLYGDELLVNTVEILAQRYKFSSMGTLTNQYHLAEFDYTTDYAKKCGSRIWEKAYALIANVNKLLKNADSHKDLFTGDSYDLITGEAYALRAFLHFDLLRLFGPVYKTHKEDKSICYNTQFSLSGSDLLPASKVMEYVIADLKEAEDRLAKDPIIEEGPLLSDGATEEEDFWRYRSLRLNYYAVKALQARAYLYAEMNEDALEAARTVVAVQEKWFPFLEYSAIVGNSKTPNRVFSTELLFCMQNTKRNTIFTSYFTPDLKDDQMYVTPKTFLENIFGTLARNDRRYEPIWLSPSNHDFRCFHKYADIESATFYSNLIPMIRVTEMYYIIAETTTDDIEALNSINLVLENRGLDKLTSKDEIPATILSEYQKEFWGEGQLFFYYKRINASSIPSAMTGGDVEMNDVKYSMPLPESETNFR</sequence>
<proteinExistence type="inferred from homology"/>
<dbReference type="InterPro" id="IPR011990">
    <property type="entry name" value="TPR-like_helical_dom_sf"/>
</dbReference>
<evidence type="ECO:0000259" key="7">
    <source>
        <dbReference type="Pfam" id="PF14322"/>
    </source>
</evidence>
<dbReference type="AlphaFoldDB" id="A0A412TU98"/>
<dbReference type="SUPFAM" id="SSF48452">
    <property type="entry name" value="TPR-like"/>
    <property type="match status" value="1"/>
</dbReference>
<reference evidence="8 9" key="1">
    <citation type="submission" date="2018-08" db="EMBL/GenBank/DDBJ databases">
        <title>A genome reference for cultivated species of the human gut microbiota.</title>
        <authorList>
            <person name="Zou Y."/>
            <person name="Xue W."/>
            <person name="Luo G."/>
        </authorList>
    </citation>
    <scope>NUCLEOTIDE SEQUENCE [LARGE SCALE GENOMIC DNA]</scope>
    <source>
        <strain evidence="8 9">AF16-14</strain>
    </source>
</reference>
<name>A0A412TU98_9BACT</name>
<dbReference type="InterPro" id="IPR012944">
    <property type="entry name" value="SusD_RagB_dom"/>
</dbReference>
<gene>
    <name evidence="8" type="ORF">DWW57_05695</name>
</gene>
<evidence type="ECO:0000256" key="5">
    <source>
        <dbReference type="ARBA" id="ARBA00023237"/>
    </source>
</evidence>
<evidence type="ECO:0000313" key="8">
    <source>
        <dbReference type="EMBL" id="RGU57455.1"/>
    </source>
</evidence>
<keyword evidence="4" id="KW-0472">Membrane</keyword>
<evidence type="ECO:0000259" key="6">
    <source>
        <dbReference type="Pfam" id="PF07980"/>
    </source>
</evidence>
<evidence type="ECO:0000256" key="2">
    <source>
        <dbReference type="ARBA" id="ARBA00006275"/>
    </source>
</evidence>
<dbReference type="GO" id="GO:0009279">
    <property type="term" value="C:cell outer membrane"/>
    <property type="evidence" value="ECO:0007669"/>
    <property type="project" value="UniProtKB-SubCell"/>
</dbReference>
<evidence type="ECO:0000256" key="3">
    <source>
        <dbReference type="ARBA" id="ARBA00022729"/>
    </source>
</evidence>
<dbReference type="InterPro" id="IPR033985">
    <property type="entry name" value="SusD-like_N"/>
</dbReference>
<protein>
    <submittedName>
        <fullName evidence="8">RagB/SusD family nutrient uptake outer membrane protein</fullName>
    </submittedName>
</protein>
<keyword evidence="3" id="KW-0732">Signal</keyword>
<evidence type="ECO:0000313" key="9">
    <source>
        <dbReference type="Proteomes" id="UP000284243"/>
    </source>
</evidence>
<dbReference type="RefSeq" id="WP_087381383.1">
    <property type="nucleotide sequence ID" value="NZ_CABJFF010000001.1"/>
</dbReference>
<accession>A0A412TU98</accession>
<evidence type="ECO:0000256" key="4">
    <source>
        <dbReference type="ARBA" id="ARBA00023136"/>
    </source>
</evidence>
<dbReference type="Pfam" id="PF14322">
    <property type="entry name" value="SusD-like_3"/>
    <property type="match status" value="1"/>
</dbReference>